<reference evidence="3" key="1">
    <citation type="submission" date="2015-06" db="EMBL/GenBank/DDBJ databases">
        <authorList>
            <person name="Hoefler B.C."/>
            <person name="Straight P.D."/>
        </authorList>
    </citation>
    <scope>NUCLEOTIDE SEQUENCE</scope>
</reference>
<feature type="compositionally biased region" description="Basic and acidic residues" evidence="1">
    <location>
        <begin position="52"/>
        <end position="66"/>
    </location>
</feature>
<dbReference type="Gene3D" id="1.10.10.2590">
    <property type="entry name" value="BEN domain"/>
    <property type="match status" value="1"/>
</dbReference>
<feature type="domain" description="BEN" evidence="2">
    <location>
        <begin position="114"/>
        <end position="210"/>
    </location>
</feature>
<feature type="compositionally biased region" description="Basic and acidic residues" evidence="1">
    <location>
        <begin position="79"/>
        <end position="88"/>
    </location>
</feature>
<name>A0A0K8URV2_BACLA</name>
<evidence type="ECO:0000259" key="2">
    <source>
        <dbReference type="PROSITE" id="PS51457"/>
    </source>
</evidence>
<accession>A0A0K8URV2</accession>
<feature type="non-terminal residue" evidence="3">
    <location>
        <position position="1"/>
    </location>
</feature>
<dbReference type="EMBL" id="GDHF01022892">
    <property type="protein sequence ID" value="JAI29422.1"/>
    <property type="molecule type" value="Transcribed_RNA"/>
</dbReference>
<feature type="region of interest" description="Disordered" evidence="1">
    <location>
        <begin position="49"/>
        <end position="88"/>
    </location>
</feature>
<organism evidence="3">
    <name type="scientific">Bactrocera latifrons</name>
    <name type="common">Malaysian fruit fly</name>
    <name type="synonym">Chaetodacus latifrons</name>
    <dbReference type="NCBI Taxonomy" id="174628"/>
    <lineage>
        <taxon>Eukaryota</taxon>
        <taxon>Metazoa</taxon>
        <taxon>Ecdysozoa</taxon>
        <taxon>Arthropoda</taxon>
        <taxon>Hexapoda</taxon>
        <taxon>Insecta</taxon>
        <taxon>Pterygota</taxon>
        <taxon>Neoptera</taxon>
        <taxon>Endopterygota</taxon>
        <taxon>Diptera</taxon>
        <taxon>Brachycera</taxon>
        <taxon>Muscomorpha</taxon>
        <taxon>Tephritoidea</taxon>
        <taxon>Tephritidae</taxon>
        <taxon>Bactrocera</taxon>
        <taxon>Bactrocera</taxon>
    </lineage>
</organism>
<dbReference type="PROSITE" id="PS51457">
    <property type="entry name" value="BEN"/>
    <property type="match status" value="1"/>
</dbReference>
<dbReference type="OrthoDB" id="8064611at2759"/>
<dbReference type="InterPro" id="IPR018379">
    <property type="entry name" value="BEN_domain"/>
</dbReference>
<evidence type="ECO:0000256" key="1">
    <source>
        <dbReference type="SAM" id="MobiDB-lite"/>
    </source>
</evidence>
<dbReference type="AlphaFoldDB" id="A0A0K8URV2"/>
<gene>
    <name evidence="3" type="ORF">c0_g1_i1</name>
</gene>
<sequence length="213" mass="24139">SFSYKLQTCQHLPNSTTENSKMSVIVRSRVRELCDASYHGPSIASTQLKRRREFDTRSNDPKRQRTEAPILHLPPNPIKDLEESTMKDDESKTADNFEALKAAAAAENLVVLEPNGTTVRKEDFDALQWLNAALVTRLLLMLIFNQQTLATHTLSRLSPAFRCQDRLTKPSLDSVKVSDIIYCIRKRLGCSEMEIRLPIKMTCSNVARSFKGK</sequence>
<evidence type="ECO:0000313" key="3">
    <source>
        <dbReference type="EMBL" id="JAI29422.1"/>
    </source>
</evidence>
<protein>
    <recommendedName>
        <fullName evidence="2">BEN domain-containing protein</fullName>
    </recommendedName>
</protein>
<dbReference type="Pfam" id="PF10523">
    <property type="entry name" value="BEN"/>
    <property type="match status" value="1"/>
</dbReference>
<proteinExistence type="predicted"/>
<dbReference type="GO" id="GO:0003677">
    <property type="term" value="F:DNA binding"/>
    <property type="evidence" value="ECO:0007669"/>
    <property type="project" value="InterPro"/>
</dbReference>